<dbReference type="Proteomes" id="UP000287857">
    <property type="component" value="Unassembled WGS sequence"/>
</dbReference>
<organism evidence="1 2">
    <name type="scientific">Vagococcus vulneris</name>
    <dbReference type="NCBI Taxonomy" id="1977869"/>
    <lineage>
        <taxon>Bacteria</taxon>
        <taxon>Bacillati</taxon>
        <taxon>Bacillota</taxon>
        <taxon>Bacilli</taxon>
        <taxon>Lactobacillales</taxon>
        <taxon>Enterococcaceae</taxon>
        <taxon>Vagococcus</taxon>
    </lineage>
</organism>
<proteinExistence type="predicted"/>
<reference evidence="1 2" key="1">
    <citation type="submission" date="2017-05" db="EMBL/GenBank/DDBJ databases">
        <title>Vagococcus spp. assemblies.</title>
        <authorList>
            <person name="Gulvik C.A."/>
        </authorList>
    </citation>
    <scope>NUCLEOTIDE SEQUENCE [LARGE SCALE GENOMIC DNA]</scope>
    <source>
        <strain evidence="1 2">SS1995</strain>
    </source>
</reference>
<protein>
    <submittedName>
        <fullName evidence="1">Uncharacterized protein</fullName>
    </submittedName>
</protein>
<name>A0A430A0H1_9ENTE</name>
<comment type="caution">
    <text evidence="1">The sequence shown here is derived from an EMBL/GenBank/DDBJ whole genome shotgun (WGS) entry which is preliminary data.</text>
</comment>
<gene>
    <name evidence="1" type="ORF">CBF37_03615</name>
</gene>
<dbReference type="EMBL" id="NGJS01000003">
    <property type="protein sequence ID" value="RST99823.1"/>
    <property type="molecule type" value="Genomic_DNA"/>
</dbReference>
<evidence type="ECO:0000313" key="2">
    <source>
        <dbReference type="Proteomes" id="UP000287857"/>
    </source>
</evidence>
<dbReference type="AlphaFoldDB" id="A0A430A0H1"/>
<accession>A0A430A0H1</accession>
<evidence type="ECO:0000313" key="1">
    <source>
        <dbReference type="EMBL" id="RST99823.1"/>
    </source>
</evidence>
<sequence length="121" mass="14311">MKNNNWLDVMLKQVGVSKGDLVNILDNEEVMRALQRKKFDESVEFELDEISDSFFRDNCKLKAVSVLRKKLAEHLIIAAYCLRYRKTGESLLERMIKNPSWPYNPQMYIWVPLPKYIVVED</sequence>
<keyword evidence="2" id="KW-1185">Reference proteome</keyword>
<dbReference type="OrthoDB" id="9958009at2"/>
<dbReference type="RefSeq" id="WP_125983356.1">
    <property type="nucleotide sequence ID" value="NZ_NGJS01000003.1"/>
</dbReference>